<dbReference type="SUPFAM" id="SSF47699">
    <property type="entry name" value="Bifunctional inhibitor/lipid-transfer protein/seed storage 2S albumin"/>
    <property type="match status" value="1"/>
</dbReference>
<dbReference type="Gene3D" id="1.10.110.10">
    <property type="entry name" value="Plant lipid-transfer and hydrophobic proteins"/>
    <property type="match status" value="1"/>
</dbReference>
<reference evidence="6" key="1">
    <citation type="submission" date="2022-06" db="EMBL/GenBank/DDBJ databases">
        <title>Uncovering the hologenomic basis of an extraordinary plant invasion.</title>
        <authorList>
            <person name="Bieker V.C."/>
            <person name="Martin M.D."/>
            <person name="Gilbert T."/>
            <person name="Hodgins K."/>
            <person name="Battlay P."/>
            <person name="Petersen B."/>
            <person name="Wilson J."/>
        </authorList>
    </citation>
    <scope>NUCLEOTIDE SEQUENCE</scope>
    <source>
        <strain evidence="6">AA19_3_7</strain>
        <tissue evidence="6">Leaf</tissue>
    </source>
</reference>
<evidence type="ECO:0000259" key="5">
    <source>
        <dbReference type="SMART" id="SM00499"/>
    </source>
</evidence>
<feature type="signal peptide" evidence="4">
    <location>
        <begin position="1"/>
        <end position="24"/>
    </location>
</feature>
<evidence type="ECO:0000256" key="2">
    <source>
        <dbReference type="ARBA" id="ARBA00022525"/>
    </source>
</evidence>
<comment type="similarity">
    <text evidence="3">Belongs to the A9/FIL1 family.</text>
</comment>
<dbReference type="AlphaFoldDB" id="A0AAD5BZ15"/>
<dbReference type="EMBL" id="JAMZMK010010350">
    <property type="protein sequence ID" value="KAI7731940.1"/>
    <property type="molecule type" value="Genomic_DNA"/>
</dbReference>
<evidence type="ECO:0000256" key="4">
    <source>
        <dbReference type="SAM" id="SignalP"/>
    </source>
</evidence>
<dbReference type="InterPro" id="IPR036312">
    <property type="entry name" value="Bifun_inhib/LTP/seed_sf"/>
</dbReference>
<dbReference type="Proteomes" id="UP001206925">
    <property type="component" value="Unassembled WGS sequence"/>
</dbReference>
<organism evidence="6 7">
    <name type="scientific">Ambrosia artemisiifolia</name>
    <name type="common">Common ragweed</name>
    <dbReference type="NCBI Taxonomy" id="4212"/>
    <lineage>
        <taxon>Eukaryota</taxon>
        <taxon>Viridiplantae</taxon>
        <taxon>Streptophyta</taxon>
        <taxon>Embryophyta</taxon>
        <taxon>Tracheophyta</taxon>
        <taxon>Spermatophyta</taxon>
        <taxon>Magnoliopsida</taxon>
        <taxon>eudicotyledons</taxon>
        <taxon>Gunneridae</taxon>
        <taxon>Pentapetalae</taxon>
        <taxon>asterids</taxon>
        <taxon>campanulids</taxon>
        <taxon>Asterales</taxon>
        <taxon>Asteraceae</taxon>
        <taxon>Asteroideae</taxon>
        <taxon>Heliantheae alliance</taxon>
        <taxon>Heliantheae</taxon>
        <taxon>Ambrosia</taxon>
    </lineage>
</organism>
<comment type="subcellular location">
    <subcellularLocation>
        <location evidence="1">Secreted</location>
    </subcellularLocation>
</comment>
<keyword evidence="7" id="KW-1185">Reference proteome</keyword>
<evidence type="ECO:0000256" key="1">
    <source>
        <dbReference type="ARBA" id="ARBA00004613"/>
    </source>
</evidence>
<protein>
    <recommendedName>
        <fullName evidence="5">Bifunctional inhibitor/plant lipid transfer protein/seed storage helical domain-containing protein</fullName>
    </recommendedName>
</protein>
<accession>A0AAD5BZ15</accession>
<keyword evidence="2" id="KW-0964">Secreted</keyword>
<dbReference type="InterPro" id="IPR016140">
    <property type="entry name" value="Bifunc_inhib/LTP/seed_store"/>
</dbReference>
<dbReference type="SMART" id="SM00499">
    <property type="entry name" value="AAI"/>
    <property type="match status" value="1"/>
</dbReference>
<evidence type="ECO:0000313" key="7">
    <source>
        <dbReference type="Proteomes" id="UP001206925"/>
    </source>
</evidence>
<feature type="domain" description="Bifunctional inhibitor/plant lipid transfer protein/seed storage helical" evidence="5">
    <location>
        <begin position="27"/>
        <end position="86"/>
    </location>
</feature>
<feature type="chain" id="PRO_5041984166" description="Bifunctional inhibitor/plant lipid transfer protein/seed storage helical domain-containing protein" evidence="4">
    <location>
        <begin position="25"/>
        <end position="88"/>
    </location>
</feature>
<sequence>MGASQINQLTFVLLIVSLVARTHGQACPNQLGNLNVCTPFVVPGSTNVVPSSECCSALQSVDRDCLCNTIRIATSLPTQCNFPVTCGN</sequence>
<name>A0AAD5BZ15_AMBAR</name>
<dbReference type="GO" id="GO:0005576">
    <property type="term" value="C:extracellular region"/>
    <property type="evidence" value="ECO:0007669"/>
    <property type="project" value="UniProtKB-SubCell"/>
</dbReference>
<keyword evidence="4" id="KW-0732">Signal</keyword>
<comment type="caution">
    <text evidence="6">The sequence shown here is derived from an EMBL/GenBank/DDBJ whole genome shotgun (WGS) entry which is preliminary data.</text>
</comment>
<proteinExistence type="inferred from homology"/>
<gene>
    <name evidence="6" type="ORF">M8C21_008952</name>
</gene>
<evidence type="ECO:0000313" key="6">
    <source>
        <dbReference type="EMBL" id="KAI7731940.1"/>
    </source>
</evidence>
<dbReference type="Pfam" id="PF00234">
    <property type="entry name" value="Tryp_alpha_amyl"/>
    <property type="match status" value="1"/>
</dbReference>
<dbReference type="PANTHER" id="PTHR35501">
    <property type="entry name" value="PROTEIN YY1"/>
    <property type="match status" value="1"/>
</dbReference>
<dbReference type="PANTHER" id="PTHR35501:SF3">
    <property type="entry name" value="PROTEIN YY1"/>
    <property type="match status" value="1"/>
</dbReference>
<evidence type="ECO:0000256" key="3">
    <source>
        <dbReference type="ARBA" id="ARBA00038300"/>
    </source>
</evidence>